<comment type="caution">
    <text evidence="5">The sequence shown here is derived from an EMBL/GenBank/DDBJ whole genome shotgun (WGS) entry which is preliminary data.</text>
</comment>
<proteinExistence type="predicted"/>
<dbReference type="Pfam" id="PF12838">
    <property type="entry name" value="Fer4_7"/>
    <property type="match status" value="1"/>
</dbReference>
<sequence length="75" mass="8301">MAAKGIVIVKEDWCKGCNICAAVCPTQVLKLDKVKAIMTVAHPEKCIGCKQCEMICPDFCIYVFTPEEYEEIVSA</sequence>
<dbReference type="GO" id="GO:0051536">
    <property type="term" value="F:iron-sulfur cluster binding"/>
    <property type="evidence" value="ECO:0007669"/>
    <property type="project" value="UniProtKB-KW"/>
</dbReference>
<dbReference type="InterPro" id="IPR017900">
    <property type="entry name" value="4Fe4S_Fe_S_CS"/>
</dbReference>
<keyword evidence="2" id="KW-0408">Iron</keyword>
<dbReference type="AlphaFoldDB" id="A0A420W6P7"/>
<keyword evidence="1" id="KW-0479">Metal-binding</keyword>
<feature type="domain" description="4Fe-4S ferredoxin-type" evidence="4">
    <location>
        <begin position="36"/>
        <end position="67"/>
    </location>
</feature>
<dbReference type="GO" id="GO:0046872">
    <property type="term" value="F:metal ion binding"/>
    <property type="evidence" value="ECO:0007669"/>
    <property type="project" value="UniProtKB-KW"/>
</dbReference>
<keyword evidence="6" id="KW-1185">Reference proteome</keyword>
<keyword evidence="3" id="KW-0411">Iron-sulfur</keyword>
<dbReference type="Proteomes" id="UP000280881">
    <property type="component" value="Unassembled WGS sequence"/>
</dbReference>
<gene>
    <name evidence="5" type="ORF">C7457_1202</name>
</gene>
<reference evidence="5 6" key="1">
    <citation type="submission" date="2018-10" db="EMBL/GenBank/DDBJ databases">
        <title>Genomic Encyclopedia of Type Strains, Phase IV (KMG-IV): sequencing the most valuable type-strain genomes for metagenomic binning, comparative biology and taxonomic classification.</title>
        <authorList>
            <person name="Goeker M."/>
        </authorList>
    </citation>
    <scope>NUCLEOTIDE SEQUENCE [LARGE SCALE GENOMIC DNA]</scope>
    <source>
        <strain evidence="5 6">DSM 15521</strain>
    </source>
</reference>
<dbReference type="Gene3D" id="3.30.70.3270">
    <property type="match status" value="1"/>
</dbReference>
<evidence type="ECO:0000256" key="2">
    <source>
        <dbReference type="ARBA" id="ARBA00023004"/>
    </source>
</evidence>
<feature type="domain" description="4Fe-4S ferredoxin-type" evidence="4">
    <location>
        <begin position="5"/>
        <end position="34"/>
    </location>
</feature>
<accession>A0A420W6P7</accession>
<organism evidence="5 6">
    <name type="scientific">Thermovibrio guaymasensis</name>
    <dbReference type="NCBI Taxonomy" id="240167"/>
    <lineage>
        <taxon>Bacteria</taxon>
        <taxon>Pseudomonadati</taxon>
        <taxon>Aquificota</taxon>
        <taxon>Aquificia</taxon>
        <taxon>Desulfurobacteriales</taxon>
        <taxon>Desulfurobacteriaceae</taxon>
        <taxon>Thermovibrio</taxon>
    </lineage>
</organism>
<dbReference type="Gene3D" id="3.30.70.20">
    <property type="match status" value="1"/>
</dbReference>
<dbReference type="SUPFAM" id="SSF54862">
    <property type="entry name" value="4Fe-4S ferredoxins"/>
    <property type="match status" value="1"/>
</dbReference>
<dbReference type="OrthoDB" id="9804603at2"/>
<dbReference type="EMBL" id="RBIE01000002">
    <property type="protein sequence ID" value="RKQ61755.1"/>
    <property type="molecule type" value="Genomic_DNA"/>
</dbReference>
<dbReference type="PANTHER" id="PTHR43122">
    <property type="entry name" value="FERREDOXIN SUBUNIT OF PYRUVATE:FLAVODOXIN OXIDOREDUCTASE-RELATED"/>
    <property type="match status" value="1"/>
</dbReference>
<evidence type="ECO:0000313" key="5">
    <source>
        <dbReference type="EMBL" id="RKQ61755.1"/>
    </source>
</evidence>
<dbReference type="InterPro" id="IPR017896">
    <property type="entry name" value="4Fe4S_Fe-S-bd"/>
</dbReference>
<dbReference type="PROSITE" id="PS51379">
    <property type="entry name" value="4FE4S_FER_2"/>
    <property type="match status" value="2"/>
</dbReference>
<name>A0A420W6P7_9BACT</name>
<evidence type="ECO:0000313" key="6">
    <source>
        <dbReference type="Proteomes" id="UP000280881"/>
    </source>
</evidence>
<dbReference type="PROSITE" id="PS00198">
    <property type="entry name" value="4FE4S_FER_1"/>
    <property type="match status" value="1"/>
</dbReference>
<dbReference type="PANTHER" id="PTHR43122:SF1">
    <property type="entry name" value="IRON-SULFUR-BINDING PROTEIN"/>
    <property type="match status" value="1"/>
</dbReference>
<evidence type="ECO:0000259" key="4">
    <source>
        <dbReference type="PROSITE" id="PS51379"/>
    </source>
</evidence>
<dbReference type="RefSeq" id="WP_121171069.1">
    <property type="nucleotide sequence ID" value="NZ_RBIE01000002.1"/>
</dbReference>
<protein>
    <submittedName>
        <fullName evidence="5">2-oxoglutarate ferredoxin oxidoreductase subunit delta</fullName>
    </submittedName>
</protein>
<evidence type="ECO:0000256" key="3">
    <source>
        <dbReference type="ARBA" id="ARBA00023014"/>
    </source>
</evidence>
<evidence type="ECO:0000256" key="1">
    <source>
        <dbReference type="ARBA" id="ARBA00022723"/>
    </source>
</evidence>